<sequence length="78" mass="8601">MLPEPDDAVLAASLAQAVREERASRPAAARAVYLAVMRMVVHVLVRRRCGRWCGEMGALKRAISETGVLERRSAKWGP</sequence>
<evidence type="ECO:0000313" key="1">
    <source>
        <dbReference type="EMBL" id="BBJ50226.1"/>
    </source>
</evidence>
<dbReference type="AlphaFoldDB" id="A0A499VQ90"/>
<dbReference type="EMBL" id="AP019621">
    <property type="protein sequence ID" value="BBJ50226.1"/>
    <property type="molecule type" value="Genomic_DNA"/>
</dbReference>
<proteinExistence type="predicted"/>
<gene>
    <name evidence="1" type="ORF">SAVMC3_28550</name>
</gene>
<organism evidence="1">
    <name type="scientific">Streptomyces avermitilis</name>
    <dbReference type="NCBI Taxonomy" id="33903"/>
    <lineage>
        <taxon>Bacteria</taxon>
        <taxon>Bacillati</taxon>
        <taxon>Actinomycetota</taxon>
        <taxon>Actinomycetes</taxon>
        <taxon>Kitasatosporales</taxon>
        <taxon>Streptomycetaceae</taxon>
        <taxon>Streptomyces</taxon>
    </lineage>
</organism>
<name>A0A499VQ90_STRAX</name>
<protein>
    <submittedName>
        <fullName evidence="1">Uncharacterized protein</fullName>
    </submittedName>
</protein>
<reference evidence="1" key="1">
    <citation type="submission" date="2019-04" db="EMBL/GenBank/DDBJ databases">
        <title>Draft genome sequences of Streptomyces avermitilis MC3.</title>
        <authorList>
            <person name="Komaki H."/>
            <person name="Tamura T."/>
            <person name="Hosoyama A."/>
        </authorList>
    </citation>
    <scope>NUCLEOTIDE SEQUENCE</scope>
    <source>
        <strain evidence="1">MC3</strain>
    </source>
</reference>
<accession>A0A499VQ90</accession>